<dbReference type="EMBL" id="JACAQD010000005">
    <property type="protein sequence ID" value="NWC31382.1"/>
    <property type="molecule type" value="Genomic_DNA"/>
</dbReference>
<protein>
    <submittedName>
        <fullName evidence="2">DUF4123 domain-containing protein</fullName>
    </submittedName>
</protein>
<accession>A0A7Y7Y7R8</accession>
<feature type="domain" description="DUF4123" evidence="1">
    <location>
        <begin position="12"/>
        <end position="131"/>
    </location>
</feature>
<evidence type="ECO:0000313" key="2">
    <source>
        <dbReference type="EMBL" id="NWC31382.1"/>
    </source>
</evidence>
<evidence type="ECO:0000259" key="1">
    <source>
        <dbReference type="Pfam" id="PF13503"/>
    </source>
</evidence>
<reference evidence="2 3" key="1">
    <citation type="submission" date="2020-04" db="EMBL/GenBank/DDBJ databases">
        <title>Molecular characterization of pseudomonads from Agaricus bisporus reveal novel blotch 2 pathogens in Western Europe.</title>
        <authorList>
            <person name="Taparia T."/>
            <person name="Krijger M."/>
            <person name="Haynes E."/>
            <person name="Elpinstone J.G."/>
            <person name="Noble R."/>
            <person name="Van Der Wolf J."/>
        </authorList>
    </citation>
    <scope>NUCLEOTIDE SEQUENCE [LARGE SCALE GENOMIC DNA]</scope>
    <source>
        <strain evidence="2 3">IPO3737</strain>
    </source>
</reference>
<comment type="caution">
    <text evidence="2">The sequence shown here is derived from an EMBL/GenBank/DDBJ whole genome shotgun (WGS) entry which is preliminary data.</text>
</comment>
<dbReference type="InterPro" id="IPR025391">
    <property type="entry name" value="DUF4123"/>
</dbReference>
<proteinExistence type="predicted"/>
<dbReference type="Proteomes" id="UP000520592">
    <property type="component" value="Unassembled WGS sequence"/>
</dbReference>
<evidence type="ECO:0000313" key="3">
    <source>
        <dbReference type="Proteomes" id="UP000520592"/>
    </source>
</evidence>
<dbReference type="AlphaFoldDB" id="A0A7Y7Y7R8"/>
<dbReference type="Pfam" id="PF13503">
    <property type="entry name" value="DUF4123"/>
    <property type="match status" value="1"/>
</dbReference>
<dbReference type="RefSeq" id="WP_177062593.1">
    <property type="nucleotide sequence ID" value="NZ_JACAPS010000048.1"/>
</dbReference>
<organism evidence="2 3">
    <name type="scientific">Pseudomonas gingeri</name>
    <dbReference type="NCBI Taxonomy" id="117681"/>
    <lineage>
        <taxon>Bacteria</taxon>
        <taxon>Pseudomonadati</taxon>
        <taxon>Pseudomonadota</taxon>
        <taxon>Gammaproteobacteria</taxon>
        <taxon>Pseudomonadales</taxon>
        <taxon>Pseudomonadaceae</taxon>
        <taxon>Pseudomonas</taxon>
    </lineage>
</organism>
<sequence>MISDDPATPGTLWLLLDIPGAPGLVAALRERYASYESHLLFEGTPFHGVRDWGPRLVKLAADCPLAKLSQTRPRQWAGLFLLSRVPVATLLAHLRQMLVVRFDAQRQGVLSYYNPQTASYFFDGADAHELSRWLGPIILLYWHGGTWADKAVGSLGWQQLINPRLEGPALGHREFLGAMQQRRLQACLLERHAYQWSCASGHDYGKTWHHLQEGVAQGFRDSATLDDWLGLRAQYPAASFPPGLQGETPGERLENLRQAWSRTHG</sequence>
<gene>
    <name evidence="2" type="ORF">HX876_03190</name>
</gene>
<name>A0A7Y7Y7R8_9PSED</name>